<dbReference type="Proteomes" id="UP000715781">
    <property type="component" value="Unassembled WGS sequence"/>
</dbReference>
<dbReference type="SUPFAM" id="SSF82771">
    <property type="entry name" value="GIY-YIG endonuclease"/>
    <property type="match status" value="1"/>
</dbReference>
<dbReference type="Gene3D" id="3.40.1440.10">
    <property type="entry name" value="GIY-YIG endonuclease"/>
    <property type="match status" value="1"/>
</dbReference>
<reference evidence="2" key="2">
    <citation type="journal article" date="2022" name="Microbiol. Resour. Announc.">
        <title>Metagenome Sequencing to Explore Phylogenomics of Terrestrial Cyanobacteria.</title>
        <authorList>
            <person name="Ward R.D."/>
            <person name="Stajich J.E."/>
            <person name="Johansen J.R."/>
            <person name="Huntemann M."/>
            <person name="Clum A."/>
            <person name="Foster B."/>
            <person name="Foster B."/>
            <person name="Roux S."/>
            <person name="Palaniappan K."/>
            <person name="Varghese N."/>
            <person name="Mukherjee S."/>
            <person name="Reddy T.B.K."/>
            <person name="Daum C."/>
            <person name="Copeland A."/>
            <person name="Chen I.A."/>
            <person name="Ivanova N.N."/>
            <person name="Kyrpides N.C."/>
            <person name="Shapiro N."/>
            <person name="Eloe-Fadrosh E.A."/>
            <person name="Pietrasiak N."/>
        </authorList>
    </citation>
    <scope>NUCLEOTIDE SEQUENCE</scope>
    <source>
        <strain evidence="2">JT2-VF2</strain>
    </source>
</reference>
<name>A0A951PT75_9NOST</name>
<proteinExistence type="predicted"/>
<reference evidence="2" key="1">
    <citation type="submission" date="2021-05" db="EMBL/GenBank/DDBJ databases">
        <authorList>
            <person name="Pietrasiak N."/>
            <person name="Ward R."/>
            <person name="Stajich J.E."/>
            <person name="Kurbessoian T."/>
        </authorList>
    </citation>
    <scope>NUCLEOTIDE SEQUENCE</scope>
    <source>
        <strain evidence="2">JT2-VF2</strain>
    </source>
</reference>
<protein>
    <submittedName>
        <fullName evidence="2">GIY-YIG nuclease family protein</fullName>
    </submittedName>
</protein>
<dbReference type="AlphaFoldDB" id="A0A951PT75"/>
<dbReference type="EMBL" id="JAHHHN010000001">
    <property type="protein sequence ID" value="MBW4559541.1"/>
    <property type="molecule type" value="Genomic_DNA"/>
</dbReference>
<accession>A0A951PT75</accession>
<feature type="domain" description="GIY-YIG" evidence="1">
    <location>
        <begin position="1"/>
        <end position="91"/>
    </location>
</feature>
<gene>
    <name evidence="2" type="ORF">KME32_00015</name>
</gene>
<dbReference type="Pfam" id="PF01541">
    <property type="entry name" value="GIY-YIG"/>
    <property type="match status" value="1"/>
</dbReference>
<dbReference type="InterPro" id="IPR035901">
    <property type="entry name" value="GIY-YIG_endonuc_sf"/>
</dbReference>
<organism evidence="2 3">
    <name type="scientific">Mojavia pulchra JT2-VF2</name>
    <dbReference type="NCBI Taxonomy" id="287848"/>
    <lineage>
        <taxon>Bacteria</taxon>
        <taxon>Bacillati</taxon>
        <taxon>Cyanobacteriota</taxon>
        <taxon>Cyanophyceae</taxon>
        <taxon>Nostocales</taxon>
        <taxon>Nostocaceae</taxon>
    </lineage>
</organism>
<dbReference type="PROSITE" id="PS50164">
    <property type="entry name" value="GIY_YIG"/>
    <property type="match status" value="1"/>
</dbReference>
<dbReference type="InterPro" id="IPR000305">
    <property type="entry name" value="GIY-YIG_endonuc"/>
</dbReference>
<sequence>MKSGVYIMTNKINGCRYIGYSTDIGSRFEANKRELQRGSFGNKHQQFIDDYQQLGEEAFISGIIEVTADEPSLMNQRAEKWKQIIQPEYNQ</sequence>
<comment type="caution">
    <text evidence="2">The sequence shown here is derived from an EMBL/GenBank/DDBJ whole genome shotgun (WGS) entry which is preliminary data.</text>
</comment>
<evidence type="ECO:0000259" key="1">
    <source>
        <dbReference type="PROSITE" id="PS50164"/>
    </source>
</evidence>
<evidence type="ECO:0000313" key="3">
    <source>
        <dbReference type="Proteomes" id="UP000715781"/>
    </source>
</evidence>
<evidence type="ECO:0000313" key="2">
    <source>
        <dbReference type="EMBL" id="MBW4559541.1"/>
    </source>
</evidence>